<name>A0A0B7AAK0_9EUPU</name>
<reference evidence="2" key="1">
    <citation type="submission" date="2014-12" db="EMBL/GenBank/DDBJ databases">
        <title>Insight into the proteome of Arion vulgaris.</title>
        <authorList>
            <person name="Aradska J."/>
            <person name="Bulat T."/>
            <person name="Smidak R."/>
            <person name="Sarate P."/>
            <person name="Gangsoo J."/>
            <person name="Sialana F."/>
            <person name="Bilban M."/>
            <person name="Lubec G."/>
        </authorList>
    </citation>
    <scope>NUCLEOTIDE SEQUENCE</scope>
    <source>
        <tissue evidence="2">Skin</tissue>
    </source>
</reference>
<accession>A0A0B7AAK0</accession>
<organism evidence="2">
    <name type="scientific">Arion vulgaris</name>
    <dbReference type="NCBI Taxonomy" id="1028688"/>
    <lineage>
        <taxon>Eukaryota</taxon>
        <taxon>Metazoa</taxon>
        <taxon>Spiralia</taxon>
        <taxon>Lophotrochozoa</taxon>
        <taxon>Mollusca</taxon>
        <taxon>Gastropoda</taxon>
        <taxon>Heterobranchia</taxon>
        <taxon>Euthyneura</taxon>
        <taxon>Panpulmonata</taxon>
        <taxon>Eupulmonata</taxon>
        <taxon>Stylommatophora</taxon>
        <taxon>Helicina</taxon>
        <taxon>Arionoidea</taxon>
        <taxon>Arionidae</taxon>
        <taxon>Arion</taxon>
    </lineage>
</organism>
<evidence type="ECO:0000256" key="1">
    <source>
        <dbReference type="SAM" id="MobiDB-lite"/>
    </source>
</evidence>
<protein>
    <submittedName>
        <fullName evidence="2">Uncharacterized protein</fullName>
    </submittedName>
</protein>
<proteinExistence type="predicted"/>
<dbReference type="EMBL" id="HACG01030176">
    <property type="protein sequence ID" value="CEK77041.1"/>
    <property type="molecule type" value="Transcribed_RNA"/>
</dbReference>
<sequence>MLNGQNVQSSLCSGSTPTNEDTTYNILSTLHDQTPYQRHRKHTHKKACKHLSDRKIPLSSVFVLV</sequence>
<dbReference type="AlphaFoldDB" id="A0A0B7AAK0"/>
<feature type="region of interest" description="Disordered" evidence="1">
    <location>
        <begin position="1"/>
        <end position="20"/>
    </location>
</feature>
<evidence type="ECO:0000313" key="2">
    <source>
        <dbReference type="EMBL" id="CEK77041.1"/>
    </source>
</evidence>
<gene>
    <name evidence="2" type="primary">ORF102751</name>
</gene>